<dbReference type="PANTHER" id="PTHR42928">
    <property type="entry name" value="TRICARBOXYLATE-BINDING PROTEIN"/>
    <property type="match status" value="1"/>
</dbReference>
<evidence type="ECO:0000313" key="3">
    <source>
        <dbReference type="EMBL" id="TCU95967.1"/>
    </source>
</evidence>
<dbReference type="Gene3D" id="3.40.190.10">
    <property type="entry name" value="Periplasmic binding protein-like II"/>
    <property type="match status" value="1"/>
</dbReference>
<dbReference type="PIRSF" id="PIRSF017082">
    <property type="entry name" value="YflP"/>
    <property type="match status" value="1"/>
</dbReference>
<reference evidence="3 4" key="1">
    <citation type="submission" date="2019-03" db="EMBL/GenBank/DDBJ databases">
        <title>Genomic Encyclopedia of Type Strains, Phase IV (KMG-IV): sequencing the most valuable type-strain genomes for metagenomic binning, comparative biology and taxonomic classification.</title>
        <authorList>
            <person name="Goeker M."/>
        </authorList>
    </citation>
    <scope>NUCLEOTIDE SEQUENCE [LARGE SCALE GENOMIC DNA]</scope>
    <source>
        <strain evidence="3 4">DSM 100048</strain>
    </source>
</reference>
<dbReference type="Proteomes" id="UP000294692">
    <property type="component" value="Unassembled WGS sequence"/>
</dbReference>
<name>A0A4R3UYR7_9BURK</name>
<proteinExistence type="inferred from homology"/>
<comment type="similarity">
    <text evidence="1">Belongs to the UPF0065 (bug) family.</text>
</comment>
<dbReference type="AlphaFoldDB" id="A0A4R3UYR7"/>
<keyword evidence="3" id="KW-0675">Receptor</keyword>
<keyword evidence="4" id="KW-1185">Reference proteome</keyword>
<accession>A0A4R3UYR7</accession>
<sequence length="324" mass="33516">MMKKTRMLSSLLAGLIGVCLPFAGSAQANDFPSKPINLIVGFPPGGGADVLARTVAPKLEKALGTPIVVENRPGASGVIATAATARANSDGYTLYVATPGSLTMLPSMQETPYDPAEFTAVSLMVTMPNVLVTSAKSEINSVEDLIRKASSGDVNYASGGNGTIGQMAGELFNMLAGVKMRHIPYRGTSPALVDVASGISDVIFSDPSTKALISGGKLKALAVTSLTPSPDFPGVPTLDEAGVKGFEVVNWYGMIGPKGMPEAVVAKLNAALVKIMADEDVVKALAAQGGMTATSSTPEEFAKLMASERAKWADLIKKANIKLE</sequence>
<dbReference type="CDD" id="cd07012">
    <property type="entry name" value="PBP2_Bug_TTT"/>
    <property type="match status" value="1"/>
</dbReference>
<feature type="chain" id="PRO_5020401746" evidence="2">
    <location>
        <begin position="29"/>
        <end position="324"/>
    </location>
</feature>
<evidence type="ECO:0000256" key="2">
    <source>
        <dbReference type="SAM" id="SignalP"/>
    </source>
</evidence>
<comment type="caution">
    <text evidence="3">The sequence shown here is derived from an EMBL/GenBank/DDBJ whole genome shotgun (WGS) entry which is preliminary data.</text>
</comment>
<evidence type="ECO:0000256" key="1">
    <source>
        <dbReference type="ARBA" id="ARBA00006987"/>
    </source>
</evidence>
<dbReference type="InterPro" id="IPR005064">
    <property type="entry name" value="BUG"/>
</dbReference>
<organism evidence="3 4">
    <name type="scientific">Paracandidimonas soli</name>
    <dbReference type="NCBI Taxonomy" id="1917182"/>
    <lineage>
        <taxon>Bacteria</taxon>
        <taxon>Pseudomonadati</taxon>
        <taxon>Pseudomonadota</taxon>
        <taxon>Betaproteobacteria</taxon>
        <taxon>Burkholderiales</taxon>
        <taxon>Alcaligenaceae</taxon>
        <taxon>Paracandidimonas</taxon>
    </lineage>
</organism>
<dbReference type="PANTHER" id="PTHR42928:SF5">
    <property type="entry name" value="BLR1237 PROTEIN"/>
    <property type="match status" value="1"/>
</dbReference>
<feature type="signal peptide" evidence="2">
    <location>
        <begin position="1"/>
        <end position="28"/>
    </location>
</feature>
<evidence type="ECO:0000313" key="4">
    <source>
        <dbReference type="Proteomes" id="UP000294692"/>
    </source>
</evidence>
<dbReference type="Pfam" id="PF03401">
    <property type="entry name" value="TctC"/>
    <property type="match status" value="1"/>
</dbReference>
<dbReference type="SUPFAM" id="SSF53850">
    <property type="entry name" value="Periplasmic binding protein-like II"/>
    <property type="match status" value="1"/>
</dbReference>
<dbReference type="EMBL" id="SMBX01000007">
    <property type="protein sequence ID" value="TCU95967.1"/>
    <property type="molecule type" value="Genomic_DNA"/>
</dbReference>
<protein>
    <submittedName>
        <fullName evidence="3">Tripartite-type tricarboxylate transporter receptor subunit TctC</fullName>
    </submittedName>
</protein>
<dbReference type="Gene3D" id="3.40.190.150">
    <property type="entry name" value="Bordetella uptake gene, domain 1"/>
    <property type="match status" value="1"/>
</dbReference>
<gene>
    <name evidence="3" type="ORF">EV686_10725</name>
</gene>
<keyword evidence="2" id="KW-0732">Signal</keyword>
<dbReference type="InterPro" id="IPR042100">
    <property type="entry name" value="Bug_dom1"/>
</dbReference>